<dbReference type="AlphaFoldDB" id="A0A2S8FZH3"/>
<feature type="compositionally biased region" description="Gly residues" evidence="1">
    <location>
        <begin position="401"/>
        <end position="413"/>
    </location>
</feature>
<proteinExistence type="predicted"/>
<feature type="region of interest" description="Disordered" evidence="1">
    <location>
        <begin position="393"/>
        <end position="413"/>
    </location>
</feature>
<accession>A0A2S8FZH3</accession>
<dbReference type="Proteomes" id="UP000238322">
    <property type="component" value="Unassembled WGS sequence"/>
</dbReference>
<dbReference type="InterPro" id="IPR006944">
    <property type="entry name" value="Phage/GTA_portal"/>
</dbReference>
<evidence type="ECO:0000256" key="1">
    <source>
        <dbReference type="SAM" id="MobiDB-lite"/>
    </source>
</evidence>
<protein>
    <recommendedName>
        <fullName evidence="4">Phage portal protein</fullName>
    </recommendedName>
</protein>
<name>A0A2S8FZH3_9BACT</name>
<gene>
    <name evidence="2" type="ORF">C5Y83_06460</name>
</gene>
<dbReference type="Pfam" id="PF04860">
    <property type="entry name" value="Phage_portal"/>
    <property type="match status" value="1"/>
</dbReference>
<evidence type="ECO:0000313" key="2">
    <source>
        <dbReference type="EMBL" id="PQO37583.1"/>
    </source>
</evidence>
<dbReference type="EMBL" id="PUHY01000005">
    <property type="protein sequence ID" value="PQO37583.1"/>
    <property type="molecule type" value="Genomic_DNA"/>
</dbReference>
<sequence length="413" mass="45738">MRFLYPEDGKAGGQSALERSLVSTVDTFGQGQRDYTGAISQYRAFQSTVYTAVSAISKRACKQPLNVSRIKSPGAKQPNIDQLEPLESHFLLDWFSEPNSYIPGSQLLRVFFESILLTGRGTLWVREKAIDYLPSHWTWPAHTKENLFAYFNFQPPGFAEPIPIPAEEIAHCYLPDPANPLAPLSPVSAISRNVRIEESLQLAQESGYSNGMMPGWAVKLAKIEGEGGKRPELSPMQRRQIESILGQKHEGSHQNRRTFILDGLIEELIRLTTTPQEMDFIKSGEWTRQQIFESFSVNPIIVGRVEGANRASAAVADQAFVEMAVNPLLTIAGECLTNHVAKLADPRLVMWFDPAIANDPELRLKKWDMLAKNRCVTINEIRRAVGNLPDVDWGDVPPESGGSGLEGLIGGGG</sequence>
<dbReference type="RefSeq" id="WP_105328832.1">
    <property type="nucleotide sequence ID" value="NZ_PUHY01000005.1"/>
</dbReference>
<evidence type="ECO:0000313" key="3">
    <source>
        <dbReference type="Proteomes" id="UP000238322"/>
    </source>
</evidence>
<evidence type="ECO:0008006" key="4">
    <source>
        <dbReference type="Google" id="ProtNLM"/>
    </source>
</evidence>
<organism evidence="2 3">
    <name type="scientific">Blastopirellula marina</name>
    <dbReference type="NCBI Taxonomy" id="124"/>
    <lineage>
        <taxon>Bacteria</taxon>
        <taxon>Pseudomonadati</taxon>
        <taxon>Planctomycetota</taxon>
        <taxon>Planctomycetia</taxon>
        <taxon>Pirellulales</taxon>
        <taxon>Pirellulaceae</taxon>
        <taxon>Blastopirellula</taxon>
    </lineage>
</organism>
<reference evidence="2 3" key="1">
    <citation type="submission" date="2018-02" db="EMBL/GenBank/DDBJ databases">
        <title>Comparative genomes isolates from brazilian mangrove.</title>
        <authorList>
            <person name="Araujo J.E."/>
            <person name="Taketani R.G."/>
            <person name="Silva M.C.P."/>
            <person name="Loureco M.V."/>
            <person name="Andreote F.D."/>
        </authorList>
    </citation>
    <scope>NUCLEOTIDE SEQUENCE [LARGE SCALE GENOMIC DNA]</scope>
    <source>
        <strain evidence="2 3">Hex-1 MGV</strain>
    </source>
</reference>
<comment type="caution">
    <text evidence="2">The sequence shown here is derived from an EMBL/GenBank/DDBJ whole genome shotgun (WGS) entry which is preliminary data.</text>
</comment>
<dbReference type="OrthoDB" id="7592047at2"/>